<keyword evidence="4" id="KW-0547">Nucleotide-binding</keyword>
<gene>
    <name evidence="6" type="ORF">EWV92_22840</name>
</gene>
<dbReference type="InterPro" id="IPR008201">
    <property type="entry name" value="HepT-like"/>
</dbReference>
<proteinExistence type="predicted"/>
<evidence type="ECO:0000313" key="6">
    <source>
        <dbReference type="EMBL" id="TRU30036.1"/>
    </source>
</evidence>
<dbReference type="GO" id="GO:0016787">
    <property type="term" value="F:hydrolase activity"/>
    <property type="evidence" value="ECO:0007669"/>
    <property type="project" value="UniProtKB-KW"/>
</dbReference>
<dbReference type="Pfam" id="PF01934">
    <property type="entry name" value="HepT-like"/>
    <property type="match status" value="1"/>
</dbReference>
<dbReference type="InterPro" id="IPR051813">
    <property type="entry name" value="HepT_RNase_toxin"/>
</dbReference>
<evidence type="ECO:0000313" key="7">
    <source>
        <dbReference type="Proteomes" id="UP000317708"/>
    </source>
</evidence>
<keyword evidence="1" id="KW-0597">Phosphoprotein</keyword>
<dbReference type="GO" id="GO:0004540">
    <property type="term" value="F:RNA nuclease activity"/>
    <property type="evidence" value="ECO:0007669"/>
    <property type="project" value="InterPro"/>
</dbReference>
<evidence type="ECO:0000256" key="4">
    <source>
        <dbReference type="ARBA" id="ARBA00022741"/>
    </source>
</evidence>
<dbReference type="PANTHER" id="PTHR34139">
    <property type="entry name" value="UPF0331 PROTEIN MJ0127"/>
    <property type="match status" value="1"/>
</dbReference>
<name>A0A552E6E4_MICAE</name>
<dbReference type="GO" id="GO:0110001">
    <property type="term" value="C:toxin-antitoxin complex"/>
    <property type="evidence" value="ECO:0007669"/>
    <property type="project" value="InterPro"/>
</dbReference>
<evidence type="ECO:0000256" key="2">
    <source>
        <dbReference type="ARBA" id="ARBA00022649"/>
    </source>
</evidence>
<dbReference type="Proteomes" id="UP000317708">
    <property type="component" value="Unassembled WGS sequence"/>
</dbReference>
<keyword evidence="5" id="KW-0378">Hydrolase</keyword>
<evidence type="ECO:0000256" key="5">
    <source>
        <dbReference type="ARBA" id="ARBA00022801"/>
    </source>
</evidence>
<keyword evidence="3" id="KW-0540">Nuclease</keyword>
<evidence type="ECO:0000256" key="3">
    <source>
        <dbReference type="ARBA" id="ARBA00022722"/>
    </source>
</evidence>
<keyword evidence="2" id="KW-1277">Toxin-antitoxin system</keyword>
<dbReference type="PANTHER" id="PTHR34139:SF1">
    <property type="entry name" value="RNASE MJ1380-RELATED"/>
    <property type="match status" value="1"/>
</dbReference>
<accession>A0A552E6E4</accession>
<dbReference type="GO" id="GO:0000166">
    <property type="term" value="F:nucleotide binding"/>
    <property type="evidence" value="ECO:0007669"/>
    <property type="project" value="UniProtKB-KW"/>
</dbReference>
<evidence type="ECO:0000256" key="1">
    <source>
        <dbReference type="ARBA" id="ARBA00022553"/>
    </source>
</evidence>
<protein>
    <submittedName>
        <fullName evidence="6">DUF86 domain-containing protein</fullName>
    </submittedName>
</protein>
<organism evidence="6 7">
    <name type="scientific">Microcystis aeruginosa Ma_MB_S_20031200_S102</name>
    <dbReference type="NCBI Taxonomy" id="2486254"/>
    <lineage>
        <taxon>Bacteria</taxon>
        <taxon>Bacillati</taxon>
        <taxon>Cyanobacteriota</taxon>
        <taxon>Cyanophyceae</taxon>
        <taxon>Oscillatoriophycideae</taxon>
        <taxon>Chroococcales</taxon>
        <taxon>Microcystaceae</taxon>
        <taxon>Microcystis</taxon>
    </lineage>
</organism>
<dbReference type="AlphaFoldDB" id="A0A552E6E4"/>
<sequence>MPFKDWQLRLQDIVESIDEILEWTANMTLEDFSSNRVTLKAVLYNLGIIGEASRNIPSDIQLRYSQITWRLMGDMRSVIFHEYFRVELAIAWRTIENNLTPLRSQLQEILENEAEN</sequence>
<dbReference type="EMBL" id="SFBI01000219">
    <property type="protein sequence ID" value="TRU30036.1"/>
    <property type="molecule type" value="Genomic_DNA"/>
</dbReference>
<reference evidence="6 7" key="1">
    <citation type="submission" date="2019-01" db="EMBL/GenBank/DDBJ databases">
        <title>Coherence of Microcystis species and biogeography revealed through population genomics.</title>
        <authorList>
            <person name="Perez-Carrascal O.M."/>
            <person name="Terrat Y."/>
            <person name="Giani A."/>
            <person name="Fortin N."/>
            <person name="Tromas N."/>
            <person name="Shapiro B.J."/>
        </authorList>
    </citation>
    <scope>NUCLEOTIDE SEQUENCE [LARGE SCALE GENOMIC DNA]</scope>
    <source>
        <strain evidence="6">Ma_MB_S_20031200_S102</strain>
    </source>
</reference>
<comment type="caution">
    <text evidence="6">The sequence shown here is derived from an EMBL/GenBank/DDBJ whole genome shotgun (WGS) entry which is preliminary data.</text>
</comment>